<organism evidence="1 2">
    <name type="scientific">Muraenolepis orangiensis</name>
    <name type="common">Patagonian moray cod</name>
    <dbReference type="NCBI Taxonomy" id="630683"/>
    <lineage>
        <taxon>Eukaryota</taxon>
        <taxon>Metazoa</taxon>
        <taxon>Chordata</taxon>
        <taxon>Craniata</taxon>
        <taxon>Vertebrata</taxon>
        <taxon>Euteleostomi</taxon>
        <taxon>Actinopterygii</taxon>
        <taxon>Neopterygii</taxon>
        <taxon>Teleostei</taxon>
        <taxon>Neoteleostei</taxon>
        <taxon>Acanthomorphata</taxon>
        <taxon>Zeiogadaria</taxon>
        <taxon>Gadariae</taxon>
        <taxon>Gadiformes</taxon>
        <taxon>Muraenolepidoidei</taxon>
        <taxon>Muraenolepididae</taxon>
        <taxon>Muraenolepis</taxon>
    </lineage>
</organism>
<keyword evidence="2" id="KW-1185">Reference proteome</keyword>
<protein>
    <submittedName>
        <fullName evidence="1">Uncharacterized protein</fullName>
    </submittedName>
</protein>
<comment type="caution">
    <text evidence="1">The sequence shown here is derived from an EMBL/GenBank/DDBJ whole genome shotgun (WGS) entry which is preliminary data.</text>
</comment>
<name>A0A9Q0IXQ6_9TELE</name>
<dbReference type="Proteomes" id="UP001148018">
    <property type="component" value="Unassembled WGS sequence"/>
</dbReference>
<gene>
    <name evidence="1" type="ORF">NHX12_018563</name>
</gene>
<accession>A0A9Q0IXQ6</accession>
<evidence type="ECO:0000313" key="1">
    <source>
        <dbReference type="EMBL" id="KAJ3614994.1"/>
    </source>
</evidence>
<proteinExistence type="predicted"/>
<dbReference type="AlphaFoldDB" id="A0A9Q0IXQ6"/>
<evidence type="ECO:0000313" key="2">
    <source>
        <dbReference type="Proteomes" id="UP001148018"/>
    </source>
</evidence>
<sequence>MKGGACGEAVSRLRFVLQIIVAGSLNIATIGIPNRTLSTNRWASLEVDVDVSSSGRRLDVVVGVYTNTRPADVY</sequence>
<dbReference type="EMBL" id="JANIIK010000034">
    <property type="protein sequence ID" value="KAJ3614994.1"/>
    <property type="molecule type" value="Genomic_DNA"/>
</dbReference>
<reference evidence="1" key="1">
    <citation type="submission" date="2022-07" db="EMBL/GenBank/DDBJ databases">
        <title>Chromosome-level genome of Muraenolepis orangiensis.</title>
        <authorList>
            <person name="Kim J."/>
        </authorList>
    </citation>
    <scope>NUCLEOTIDE SEQUENCE</scope>
    <source>
        <strain evidence="1">KU_S4_2022</strain>
        <tissue evidence="1">Muscle</tissue>
    </source>
</reference>